<dbReference type="Gene3D" id="3.30.40.10">
    <property type="entry name" value="Zinc/RING finger domain, C3HC4 (zinc finger)"/>
    <property type="match status" value="1"/>
</dbReference>
<feature type="compositionally biased region" description="Polar residues" evidence="5">
    <location>
        <begin position="650"/>
        <end position="672"/>
    </location>
</feature>
<dbReference type="Gene3D" id="1.10.10.60">
    <property type="entry name" value="Homeodomain-like"/>
    <property type="match status" value="2"/>
</dbReference>
<dbReference type="SUPFAM" id="SSF64268">
    <property type="entry name" value="PX domain"/>
    <property type="match status" value="1"/>
</dbReference>
<dbReference type="InterPro" id="IPR036871">
    <property type="entry name" value="PX_dom_sf"/>
</dbReference>
<dbReference type="InterPro" id="IPR013083">
    <property type="entry name" value="Znf_RING/FYVE/PHD"/>
</dbReference>
<evidence type="ECO:0000256" key="4">
    <source>
        <dbReference type="PROSITE-ProRule" id="PRU00175"/>
    </source>
</evidence>
<evidence type="ECO:0000256" key="3">
    <source>
        <dbReference type="ARBA" id="ARBA00023242"/>
    </source>
</evidence>
<dbReference type="FunFam" id="3.30.1520.10:FF:000121">
    <property type="entry name" value="Uncharacterized protein"/>
    <property type="match status" value="1"/>
</dbReference>
<feature type="domain" description="PX" evidence="8">
    <location>
        <begin position="258"/>
        <end position="413"/>
    </location>
</feature>
<protein>
    <recommendedName>
        <fullName evidence="12">Myb-like DNA-binding protein</fullName>
    </recommendedName>
</protein>
<evidence type="ECO:0000259" key="6">
    <source>
        <dbReference type="PROSITE" id="PS50089"/>
    </source>
</evidence>
<dbReference type="PANTHER" id="PTHR44042">
    <property type="entry name" value="DUPLICATED HOMEODOMAIN-LIKE SUPERFAMILY PROTEIN-RELATED"/>
    <property type="match status" value="1"/>
</dbReference>
<dbReference type="Pfam" id="PF00787">
    <property type="entry name" value="PX"/>
    <property type="match status" value="1"/>
</dbReference>
<keyword evidence="4" id="KW-0479">Metal-binding</keyword>
<evidence type="ECO:0000256" key="2">
    <source>
        <dbReference type="ARBA" id="ARBA00023163"/>
    </source>
</evidence>
<feature type="domain" description="HTH myb-type" evidence="9">
    <location>
        <begin position="581"/>
        <end position="636"/>
    </location>
</feature>
<evidence type="ECO:0000259" key="8">
    <source>
        <dbReference type="PROSITE" id="PS50195"/>
    </source>
</evidence>
<dbReference type="SMART" id="SM00184">
    <property type="entry name" value="RING"/>
    <property type="match status" value="1"/>
</dbReference>
<keyword evidence="4" id="KW-0863">Zinc-finger</keyword>
<dbReference type="NCBIfam" id="TIGR01557">
    <property type="entry name" value="myb_SHAQKYF"/>
    <property type="match status" value="2"/>
</dbReference>
<comment type="caution">
    <text evidence="10">The sequence shown here is derived from an EMBL/GenBank/DDBJ whole genome shotgun (WGS) entry which is preliminary data.</text>
</comment>
<dbReference type="CDD" id="cd06093">
    <property type="entry name" value="PX_domain"/>
    <property type="match status" value="1"/>
</dbReference>
<dbReference type="SUPFAM" id="SSF57850">
    <property type="entry name" value="RING/U-box"/>
    <property type="match status" value="1"/>
</dbReference>
<dbReference type="PROSITE" id="PS50195">
    <property type="entry name" value="PX"/>
    <property type="match status" value="1"/>
</dbReference>
<evidence type="ECO:0008006" key="12">
    <source>
        <dbReference type="Google" id="ProtNLM"/>
    </source>
</evidence>
<keyword evidence="11" id="KW-1185">Reference proteome</keyword>
<dbReference type="CDD" id="cd00167">
    <property type="entry name" value="SANT"/>
    <property type="match status" value="2"/>
</dbReference>
<dbReference type="EMBL" id="NCKW01017039">
    <property type="protein sequence ID" value="POM59732.1"/>
    <property type="molecule type" value="Genomic_DNA"/>
</dbReference>
<dbReference type="PROSITE" id="PS50089">
    <property type="entry name" value="ZF_RING_2"/>
    <property type="match status" value="1"/>
</dbReference>
<feature type="domain" description="RING-type" evidence="6">
    <location>
        <begin position="449"/>
        <end position="497"/>
    </location>
</feature>
<dbReference type="SMART" id="SM00717">
    <property type="entry name" value="SANT"/>
    <property type="match status" value="2"/>
</dbReference>
<name>A0A2P4X2E7_9STRA</name>
<feature type="compositionally biased region" description="Basic residues" evidence="5">
    <location>
        <begin position="46"/>
        <end position="55"/>
    </location>
</feature>
<feature type="domain" description="Myb-like" evidence="7">
    <location>
        <begin position="75"/>
        <end position="119"/>
    </location>
</feature>
<dbReference type="InterPro" id="IPR017930">
    <property type="entry name" value="Myb_dom"/>
</dbReference>
<keyword evidence="2" id="KW-0804">Transcription</keyword>
<keyword evidence="4" id="KW-0862">Zinc</keyword>
<dbReference type="Pfam" id="PF00249">
    <property type="entry name" value="Myb_DNA-binding"/>
    <property type="match status" value="2"/>
</dbReference>
<dbReference type="GO" id="GO:0003677">
    <property type="term" value="F:DNA binding"/>
    <property type="evidence" value="ECO:0007669"/>
    <property type="project" value="InterPro"/>
</dbReference>
<dbReference type="InterPro" id="IPR006447">
    <property type="entry name" value="Myb_dom_plants"/>
</dbReference>
<dbReference type="InterPro" id="IPR001005">
    <property type="entry name" value="SANT/Myb"/>
</dbReference>
<keyword evidence="3" id="KW-0539">Nucleus</keyword>
<evidence type="ECO:0000259" key="9">
    <source>
        <dbReference type="PROSITE" id="PS51294"/>
    </source>
</evidence>
<dbReference type="GO" id="GO:0008270">
    <property type="term" value="F:zinc ion binding"/>
    <property type="evidence" value="ECO:0007669"/>
    <property type="project" value="UniProtKB-KW"/>
</dbReference>
<evidence type="ECO:0000313" key="10">
    <source>
        <dbReference type="EMBL" id="POM59732.1"/>
    </source>
</evidence>
<dbReference type="PROSITE" id="PS51294">
    <property type="entry name" value="HTH_MYB"/>
    <property type="match status" value="2"/>
</dbReference>
<feature type="region of interest" description="Disordered" evidence="5">
    <location>
        <begin position="647"/>
        <end position="675"/>
    </location>
</feature>
<dbReference type="InterPro" id="IPR001683">
    <property type="entry name" value="PX_dom"/>
</dbReference>
<evidence type="ECO:0000256" key="5">
    <source>
        <dbReference type="SAM" id="MobiDB-lite"/>
    </source>
</evidence>
<dbReference type="Pfam" id="PF13639">
    <property type="entry name" value="zf-RING_2"/>
    <property type="match status" value="1"/>
</dbReference>
<dbReference type="SUPFAM" id="SSF46689">
    <property type="entry name" value="Homeodomain-like"/>
    <property type="match status" value="2"/>
</dbReference>
<dbReference type="OrthoDB" id="8062037at2759"/>
<keyword evidence="1" id="KW-0805">Transcription regulation</keyword>
<dbReference type="InterPro" id="IPR009057">
    <property type="entry name" value="Homeodomain-like_sf"/>
</dbReference>
<dbReference type="PANTHER" id="PTHR44042:SF67">
    <property type="entry name" value="MYB-LIKE PROTEIN I"/>
    <property type="match status" value="1"/>
</dbReference>
<organism evidence="10 11">
    <name type="scientific">Phytophthora palmivora</name>
    <dbReference type="NCBI Taxonomy" id="4796"/>
    <lineage>
        <taxon>Eukaryota</taxon>
        <taxon>Sar</taxon>
        <taxon>Stramenopiles</taxon>
        <taxon>Oomycota</taxon>
        <taxon>Peronosporomycetes</taxon>
        <taxon>Peronosporales</taxon>
        <taxon>Peronosporaceae</taxon>
        <taxon>Phytophthora</taxon>
    </lineage>
</organism>
<reference evidence="10 11" key="1">
    <citation type="journal article" date="2017" name="Genome Biol. Evol.">
        <title>Phytophthora megakarya and P. palmivora, closely related causal agents of cacao black pod rot, underwent increases in genome sizes and gene numbers by different mechanisms.</title>
        <authorList>
            <person name="Ali S.S."/>
            <person name="Shao J."/>
            <person name="Lary D.J."/>
            <person name="Kronmiller B."/>
            <person name="Shen D."/>
            <person name="Strem M.D."/>
            <person name="Amoako-Attah I."/>
            <person name="Akrofi A.Y."/>
            <person name="Begoude B.A."/>
            <person name="Ten Hoopen G.M."/>
            <person name="Coulibaly K."/>
            <person name="Kebe B.I."/>
            <person name="Melnick R.L."/>
            <person name="Guiltinan M.J."/>
            <person name="Tyler B.M."/>
            <person name="Meinhardt L.W."/>
            <person name="Bailey B.A."/>
        </authorList>
    </citation>
    <scope>NUCLEOTIDE SEQUENCE [LARGE SCALE GENOMIC DNA]</scope>
    <source>
        <strain evidence="11">sbr112.9</strain>
    </source>
</reference>
<dbReference type="Gene3D" id="3.30.1520.10">
    <property type="entry name" value="Phox-like domain"/>
    <property type="match status" value="1"/>
</dbReference>
<dbReference type="GO" id="GO:0035091">
    <property type="term" value="F:phosphatidylinositol binding"/>
    <property type="evidence" value="ECO:0007669"/>
    <property type="project" value="InterPro"/>
</dbReference>
<dbReference type="InterPro" id="IPR001841">
    <property type="entry name" value="Znf_RING"/>
</dbReference>
<sequence>MTISTRIRDELFTTNQSTKRVTDVEPASPQLIRLPLTRPPDVVTMKPKKPKKKPVATKFEADSTKHQMSHRHGLPWTTDEHDRFLQGLERYPSGPWKAIAAFVGTRTPRQTMTHAQKYRQKIQRRRRGLLTSSRRPVPMTSEMYCGLVITTSVKDCDSVAESPTSADNTFNADERMAPLESNWFDKVEVNELDAAFQSFLEVYDPTLFPMDEEEQISAFNVSMEDSISIVFQLGLTMILSQSTVRRLLKARRAEVATVSITAKPTTIFDNQDVSAPYTQYIFKLKSAISSSQSIKECWKPRKRYSDFYALYNTLRRTRKQWEKSCFKQGEAFEEALEILQQAVGSEFPRKHVRCDTKAIIQQRRGQLMDYMRTLLAAYTELEVLLGAPGNFKCNFIDDITCLNKVFVEIERFLEIPPKRKDIEAKLTRAVMALGDVKLDPNRENQVMQCCICLSENNPSDDHFDGDAEMAQLPCAHIFHEGCIVHWLQCGSTCPMCRRTVGNSVTNVFVTKVFVTNAFVVYLMTITHSVQQEFLDDETKNLICIPCHPTLSSDHNSPMVSSAVRLRVSTAAHQSLRNAPPSETTKGERWTEDEHERFLLGMELFKAGPWKKIASVVGTRDARQTMSHAQKYRQKIKRRKLGLPIPEIDVTSDTSTTKRMRRTASTLERTSGSEAAKRVVGNARSLVSPRGQLPREALGAGTT</sequence>
<proteinExistence type="predicted"/>
<feature type="non-terminal residue" evidence="10">
    <location>
        <position position="702"/>
    </location>
</feature>
<evidence type="ECO:0000256" key="1">
    <source>
        <dbReference type="ARBA" id="ARBA00023015"/>
    </source>
</evidence>
<evidence type="ECO:0000259" key="7">
    <source>
        <dbReference type="PROSITE" id="PS50090"/>
    </source>
</evidence>
<evidence type="ECO:0000313" key="11">
    <source>
        <dbReference type="Proteomes" id="UP000237271"/>
    </source>
</evidence>
<dbReference type="PROSITE" id="PS50090">
    <property type="entry name" value="MYB_LIKE"/>
    <property type="match status" value="1"/>
</dbReference>
<accession>A0A2P4X2E7</accession>
<dbReference type="AlphaFoldDB" id="A0A2P4X2E7"/>
<dbReference type="Proteomes" id="UP000237271">
    <property type="component" value="Unassembled WGS sequence"/>
</dbReference>
<gene>
    <name evidence="10" type="ORF">PHPALM_31491</name>
</gene>
<feature type="domain" description="HTH myb-type" evidence="9">
    <location>
        <begin position="68"/>
        <end position="123"/>
    </location>
</feature>
<feature type="region of interest" description="Disordered" evidence="5">
    <location>
        <begin position="40"/>
        <end position="77"/>
    </location>
</feature>